<evidence type="ECO:0000256" key="5">
    <source>
        <dbReference type="ARBA" id="ARBA00022763"/>
    </source>
</evidence>
<dbReference type="SUPFAM" id="SSF47781">
    <property type="entry name" value="RuvA domain 2-like"/>
    <property type="match status" value="1"/>
</dbReference>
<dbReference type="PROSITE" id="PS01055">
    <property type="entry name" value="DNA_LIGASE_N1"/>
    <property type="match status" value="1"/>
</dbReference>
<evidence type="ECO:0000256" key="6">
    <source>
        <dbReference type="ARBA" id="ARBA00022833"/>
    </source>
</evidence>
<keyword evidence="16" id="KW-1185">Reference proteome</keyword>
<keyword evidence="2 12" id="KW-0436">Ligase</keyword>
<comment type="catalytic activity">
    <reaction evidence="11 12 13">
        <text>NAD(+) + (deoxyribonucleotide)n-3'-hydroxyl + 5'-phospho-(deoxyribonucleotide)m = (deoxyribonucleotide)n+m + AMP + beta-nicotinamide D-nucleotide.</text>
        <dbReference type="EC" id="6.5.1.2"/>
    </reaction>
</comment>
<keyword evidence="6 12" id="KW-0862">Zinc</keyword>
<evidence type="ECO:0000256" key="7">
    <source>
        <dbReference type="ARBA" id="ARBA00022842"/>
    </source>
</evidence>
<keyword evidence="10 12" id="KW-0464">Manganese</keyword>
<protein>
    <recommendedName>
        <fullName evidence="12 13">DNA ligase</fullName>
        <ecNumber evidence="12 13">6.5.1.2</ecNumber>
    </recommendedName>
    <alternativeName>
        <fullName evidence="12">Polydeoxyribonucleotide synthase [NAD(+)]</fullName>
    </alternativeName>
</protein>
<dbReference type="InterPro" id="IPR012340">
    <property type="entry name" value="NA-bd_OB-fold"/>
</dbReference>
<dbReference type="NCBIfam" id="NF005932">
    <property type="entry name" value="PRK07956.1"/>
    <property type="match status" value="1"/>
</dbReference>
<evidence type="ECO:0000256" key="11">
    <source>
        <dbReference type="ARBA" id="ARBA00034005"/>
    </source>
</evidence>
<dbReference type="GO" id="GO:0003911">
    <property type="term" value="F:DNA ligase (NAD+) activity"/>
    <property type="evidence" value="ECO:0007669"/>
    <property type="project" value="UniProtKB-EC"/>
</dbReference>
<dbReference type="CDD" id="cd00114">
    <property type="entry name" value="LIGANc"/>
    <property type="match status" value="1"/>
</dbReference>
<comment type="similarity">
    <text evidence="12">Belongs to the NAD-dependent DNA ligase family. LigA subfamily.</text>
</comment>
<dbReference type="Pfam" id="PF01653">
    <property type="entry name" value="DNA_ligase_aden"/>
    <property type="match status" value="1"/>
</dbReference>
<dbReference type="Pfam" id="PF03120">
    <property type="entry name" value="OB_DNA_ligase"/>
    <property type="match status" value="1"/>
</dbReference>
<dbReference type="Pfam" id="PF12826">
    <property type="entry name" value="HHH_2"/>
    <property type="match status" value="1"/>
</dbReference>
<feature type="binding site" evidence="12">
    <location>
        <begin position="43"/>
        <end position="47"/>
    </location>
    <ligand>
        <name>NAD(+)</name>
        <dbReference type="ChEBI" id="CHEBI:57540"/>
    </ligand>
</feature>
<evidence type="ECO:0000256" key="8">
    <source>
        <dbReference type="ARBA" id="ARBA00023027"/>
    </source>
</evidence>
<dbReference type="PROSITE" id="PS50172">
    <property type="entry name" value="BRCT"/>
    <property type="match status" value="1"/>
</dbReference>
<dbReference type="PANTHER" id="PTHR23389:SF9">
    <property type="entry name" value="DNA LIGASE"/>
    <property type="match status" value="1"/>
</dbReference>
<dbReference type="SUPFAM" id="SSF56091">
    <property type="entry name" value="DNA ligase/mRNA capping enzyme, catalytic domain"/>
    <property type="match status" value="1"/>
</dbReference>
<dbReference type="InterPro" id="IPR041663">
    <property type="entry name" value="DisA/LigA_HHH"/>
</dbReference>
<feature type="binding site" evidence="12">
    <location>
        <position position="147"/>
    </location>
    <ligand>
        <name>NAD(+)</name>
        <dbReference type="ChEBI" id="CHEBI:57540"/>
    </ligand>
</feature>
<keyword evidence="9 12" id="KW-0234">DNA repair</keyword>
<evidence type="ECO:0000313" key="16">
    <source>
        <dbReference type="Proteomes" id="UP000063429"/>
    </source>
</evidence>
<evidence type="ECO:0000256" key="10">
    <source>
        <dbReference type="ARBA" id="ARBA00023211"/>
    </source>
</evidence>
<dbReference type="RefSeq" id="WP_053197609.1">
    <property type="nucleotide sequence ID" value="NZ_CP011409.1"/>
</dbReference>
<dbReference type="EMBL" id="CP011409">
    <property type="protein sequence ID" value="AKZ63230.1"/>
    <property type="molecule type" value="Genomic_DNA"/>
</dbReference>
<reference evidence="16" key="1">
    <citation type="journal article" date="2015" name="Genome Announc.">
        <title>Complete Genome Sequence of Herbaspirillum hiltneri N3 (DSM 17495), Isolated from Surface-Sterilized Wheat Roots.</title>
        <authorList>
            <person name="Guizelini D."/>
            <person name="Saizaki P.M."/>
            <person name="Coimbra N.A."/>
            <person name="Weiss V.A."/>
            <person name="Faoro H."/>
            <person name="Sfeir M.Z."/>
            <person name="Baura V.A."/>
            <person name="Monteiro R.A."/>
            <person name="Chubatsu L.S."/>
            <person name="Souza E.M."/>
            <person name="Cruz L.M."/>
            <person name="Pedrosa F.O."/>
            <person name="Raittz R.T."/>
            <person name="Marchaukoski J.N."/>
            <person name="Steffens M.B."/>
        </authorList>
    </citation>
    <scope>NUCLEOTIDE SEQUENCE [LARGE SCALE GENOMIC DNA]</scope>
    <source>
        <strain evidence="16">N3</strain>
    </source>
</reference>
<dbReference type="EC" id="6.5.1.2" evidence="12 13"/>
<dbReference type="InterPro" id="IPR003583">
    <property type="entry name" value="Hlx-hairpin-Hlx_DNA-bd_motif"/>
</dbReference>
<dbReference type="SMART" id="SM00532">
    <property type="entry name" value="LIGANc"/>
    <property type="match status" value="1"/>
</dbReference>
<dbReference type="SMART" id="SM00278">
    <property type="entry name" value="HhH1"/>
    <property type="match status" value="4"/>
</dbReference>
<dbReference type="InterPro" id="IPR001679">
    <property type="entry name" value="DNA_ligase"/>
</dbReference>
<dbReference type="PIRSF" id="PIRSF001604">
    <property type="entry name" value="LigA"/>
    <property type="match status" value="1"/>
</dbReference>
<comment type="function">
    <text evidence="1 12">DNA ligase that catalyzes the formation of phosphodiester linkages between 5'-phosphoryl and 3'-hydroxyl groups in double-stranded DNA using NAD as a coenzyme and as the energy source for the reaction. It is essential for DNA replication and repair of damaged DNA.</text>
</comment>
<dbReference type="Gene3D" id="6.20.10.30">
    <property type="match status" value="1"/>
</dbReference>
<dbReference type="Gene3D" id="2.40.50.140">
    <property type="entry name" value="Nucleic acid-binding proteins"/>
    <property type="match status" value="1"/>
</dbReference>
<feature type="binding site" evidence="12">
    <location>
        <position position="325"/>
    </location>
    <ligand>
        <name>NAD(+)</name>
        <dbReference type="ChEBI" id="CHEBI:57540"/>
    </ligand>
</feature>
<dbReference type="Pfam" id="PF00533">
    <property type="entry name" value="BRCT"/>
    <property type="match status" value="1"/>
</dbReference>
<evidence type="ECO:0000256" key="4">
    <source>
        <dbReference type="ARBA" id="ARBA00022723"/>
    </source>
</evidence>
<dbReference type="Gene3D" id="3.30.470.30">
    <property type="entry name" value="DNA ligase/mRNA capping enzyme"/>
    <property type="match status" value="1"/>
</dbReference>
<sequence length="693" mass="74865">MHPDSHSAPAAPGDWRARAAWLKAALDRHNHAYYVLDNPSIPDAEYDKLFHELQALETEHPELVTSDSPTQRVGGAPLPQFEQVRHAIPMLSLGNGFDDEDIIAFDKRVKDGLSSEADIAYATELKFDGLAISLRYEDGVLVGAATRGDGTTGENVTANIRTVRAIPLRLHGDKAPQVLEVRGEVLMYKNDFARLNQRQRDAGQKEFANPRNAAAGSLRQLDSRITAQRTLRFFAYGIGVLEGTAMPASHSALLDWYSELGLPVCKERAVVQGADGLLKFYHGIGAKRAELPYEIDGVVYKVDRLDQQQQLGFVSRAPRFALAHKFPAQEALTVVQGIEVQVGRTGAITPVARLAPVFVGGVTVTNATLHNEDEVRRKDIRIGDTVIVRRAGDVIPEVVTYVPESRPADARLFDMPKTCPVCGSEIIRLDDEAIARCSGGWVKCSAQRKGGLQHFASRRAMDIEGLGDQLIEQLVDKNVITTAADLYRLGLTALAELDRMAEKSAQNVLDALEKSKSTTLARFIYSLGIRHVGEATAKELARHFGNMDAVLAANEEQLLEVADVGPVVARSIVSFFSDSLNVELVNQLRAAGIHWSEGAGIEIQAKTLAGKTFVLTGTLPTLTRDEAAHMIEAAGGKVSGSVSKKTGYVVAGADAGSKLAKAEELGIAILDEDGLQALIKTGPQDAPETAAAE</sequence>
<keyword evidence="4 12" id="KW-0479">Metal-binding</keyword>
<dbReference type="PROSITE" id="PS01056">
    <property type="entry name" value="DNA_LIGASE_N2"/>
    <property type="match status" value="1"/>
</dbReference>
<dbReference type="Gene3D" id="1.10.150.20">
    <property type="entry name" value="5' to 3' exonuclease, C-terminal subdomain"/>
    <property type="match status" value="2"/>
</dbReference>
<dbReference type="Pfam" id="PF03119">
    <property type="entry name" value="DNA_ligase_ZBD"/>
    <property type="match status" value="1"/>
</dbReference>
<dbReference type="HAMAP" id="MF_01588">
    <property type="entry name" value="DNA_ligase_A"/>
    <property type="match status" value="1"/>
</dbReference>
<dbReference type="SUPFAM" id="SSF50249">
    <property type="entry name" value="Nucleic acid-binding proteins"/>
    <property type="match status" value="1"/>
</dbReference>
<dbReference type="NCBIfam" id="TIGR00575">
    <property type="entry name" value="dnlj"/>
    <property type="match status" value="1"/>
</dbReference>
<gene>
    <name evidence="12 15" type="primary">ligA</name>
    <name evidence="15" type="ORF">F506_11620</name>
</gene>
<feature type="binding site" evidence="12">
    <location>
        <position position="124"/>
    </location>
    <ligand>
        <name>NAD(+)</name>
        <dbReference type="ChEBI" id="CHEBI:57540"/>
    </ligand>
</feature>
<dbReference type="Gene3D" id="1.10.287.610">
    <property type="entry name" value="Helix hairpin bin"/>
    <property type="match status" value="1"/>
</dbReference>
<dbReference type="Pfam" id="PF14520">
    <property type="entry name" value="HHH_5"/>
    <property type="match status" value="1"/>
</dbReference>
<dbReference type="Gene3D" id="3.40.50.10190">
    <property type="entry name" value="BRCT domain"/>
    <property type="match status" value="1"/>
</dbReference>
<keyword evidence="5 12" id="KW-0227">DNA damage</keyword>
<feature type="binding site" evidence="12">
    <location>
        <position position="184"/>
    </location>
    <ligand>
        <name>NAD(+)</name>
        <dbReference type="ChEBI" id="CHEBI:57540"/>
    </ligand>
</feature>
<name>A0ABN4HWM2_9BURK</name>
<comment type="caution">
    <text evidence="12">Lacks conserved residue(s) required for the propagation of feature annotation.</text>
</comment>
<dbReference type="InterPro" id="IPR001357">
    <property type="entry name" value="BRCT_dom"/>
</dbReference>
<proteinExistence type="inferred from homology"/>
<dbReference type="InterPro" id="IPR036420">
    <property type="entry name" value="BRCT_dom_sf"/>
</dbReference>
<accession>A0ABN4HWM2</accession>
<evidence type="ECO:0000256" key="12">
    <source>
        <dbReference type="HAMAP-Rule" id="MF_01588"/>
    </source>
</evidence>
<comment type="cofactor">
    <cofactor evidence="12">
        <name>Mg(2+)</name>
        <dbReference type="ChEBI" id="CHEBI:18420"/>
    </cofactor>
    <cofactor evidence="12">
        <name>Mn(2+)</name>
        <dbReference type="ChEBI" id="CHEBI:29035"/>
    </cofactor>
</comment>
<dbReference type="Proteomes" id="UP000063429">
    <property type="component" value="Chromosome"/>
</dbReference>
<feature type="binding site" evidence="12">
    <location>
        <position position="301"/>
    </location>
    <ligand>
        <name>NAD(+)</name>
        <dbReference type="ChEBI" id="CHEBI:57540"/>
    </ligand>
</feature>
<dbReference type="InterPro" id="IPR013840">
    <property type="entry name" value="DNAligase_N"/>
</dbReference>
<evidence type="ECO:0000256" key="9">
    <source>
        <dbReference type="ARBA" id="ARBA00023204"/>
    </source>
</evidence>
<keyword evidence="3 12" id="KW-0235">DNA replication</keyword>
<dbReference type="InterPro" id="IPR018239">
    <property type="entry name" value="DNA_ligase_AS"/>
</dbReference>
<feature type="binding site" evidence="12">
    <location>
        <position position="419"/>
    </location>
    <ligand>
        <name>Zn(2+)</name>
        <dbReference type="ChEBI" id="CHEBI:29105"/>
    </ligand>
</feature>
<dbReference type="InterPro" id="IPR013839">
    <property type="entry name" value="DNAligase_adenylation"/>
</dbReference>
<feature type="active site" description="N6-AMP-lysine intermediate" evidence="12">
    <location>
        <position position="126"/>
    </location>
</feature>
<dbReference type="InterPro" id="IPR033136">
    <property type="entry name" value="DNA_ligase_CS"/>
</dbReference>
<dbReference type="InterPro" id="IPR004150">
    <property type="entry name" value="NAD_DNA_ligase_OB"/>
</dbReference>
<evidence type="ECO:0000256" key="2">
    <source>
        <dbReference type="ARBA" id="ARBA00022598"/>
    </source>
</evidence>
<feature type="binding site" evidence="12">
    <location>
        <begin position="92"/>
        <end position="93"/>
    </location>
    <ligand>
        <name>NAD(+)</name>
        <dbReference type="ChEBI" id="CHEBI:57540"/>
    </ligand>
</feature>
<dbReference type="PANTHER" id="PTHR23389">
    <property type="entry name" value="CHROMOSOME TRANSMISSION FIDELITY FACTOR 18"/>
    <property type="match status" value="1"/>
</dbReference>
<dbReference type="InterPro" id="IPR010994">
    <property type="entry name" value="RuvA_2-like"/>
</dbReference>
<evidence type="ECO:0000256" key="1">
    <source>
        <dbReference type="ARBA" id="ARBA00004067"/>
    </source>
</evidence>
<evidence type="ECO:0000259" key="14">
    <source>
        <dbReference type="PROSITE" id="PS50172"/>
    </source>
</evidence>
<dbReference type="InterPro" id="IPR004149">
    <property type="entry name" value="Znf_DNAligase_C4"/>
</dbReference>
<keyword evidence="7 12" id="KW-0460">Magnesium</keyword>
<evidence type="ECO:0000313" key="15">
    <source>
        <dbReference type="EMBL" id="AKZ63230.1"/>
    </source>
</evidence>
<organism evidence="15 16">
    <name type="scientific">Herbaspirillum hiltneri N3</name>
    <dbReference type="NCBI Taxonomy" id="1262470"/>
    <lineage>
        <taxon>Bacteria</taxon>
        <taxon>Pseudomonadati</taxon>
        <taxon>Pseudomonadota</taxon>
        <taxon>Betaproteobacteria</taxon>
        <taxon>Burkholderiales</taxon>
        <taxon>Oxalobacteraceae</taxon>
        <taxon>Herbaspirillum</taxon>
    </lineage>
</organism>
<dbReference type="SUPFAM" id="SSF52113">
    <property type="entry name" value="BRCT domain"/>
    <property type="match status" value="1"/>
</dbReference>
<evidence type="ECO:0000256" key="13">
    <source>
        <dbReference type="RuleBase" id="RU000618"/>
    </source>
</evidence>
<feature type="domain" description="BRCT" evidence="14">
    <location>
        <begin position="603"/>
        <end position="682"/>
    </location>
</feature>
<feature type="binding site" evidence="12">
    <location>
        <position position="422"/>
    </location>
    <ligand>
        <name>Zn(2+)</name>
        <dbReference type="ChEBI" id="CHEBI:29105"/>
    </ligand>
</feature>
<dbReference type="SMART" id="SM00292">
    <property type="entry name" value="BRCT"/>
    <property type="match status" value="1"/>
</dbReference>
<feature type="binding site" evidence="12">
    <location>
        <position position="444"/>
    </location>
    <ligand>
        <name>Zn(2+)</name>
        <dbReference type="ChEBI" id="CHEBI:29105"/>
    </ligand>
</feature>
<evidence type="ECO:0000256" key="3">
    <source>
        <dbReference type="ARBA" id="ARBA00022705"/>
    </source>
</evidence>
<keyword evidence="8 12" id="KW-0520">NAD</keyword>